<keyword evidence="2" id="KW-1185">Reference proteome</keyword>
<protein>
    <submittedName>
        <fullName evidence="1">Uncharacterized protein</fullName>
    </submittedName>
</protein>
<proteinExistence type="predicted"/>
<reference evidence="1 2" key="1">
    <citation type="submission" date="2018-09" db="EMBL/GenBank/DDBJ databases">
        <title>YIM PH21274 draft genome.</title>
        <authorList>
            <person name="Miao C."/>
        </authorList>
    </citation>
    <scope>NUCLEOTIDE SEQUENCE [LARGE SCALE GENOMIC DNA]</scope>
    <source>
        <strain evidence="1 2">YIM PH 21724</strain>
    </source>
</reference>
<accession>A0A3A4KDF8</accession>
<organism evidence="1 2">
    <name type="scientific">Nocardia panacis</name>
    <dbReference type="NCBI Taxonomy" id="2340916"/>
    <lineage>
        <taxon>Bacteria</taxon>
        <taxon>Bacillati</taxon>
        <taxon>Actinomycetota</taxon>
        <taxon>Actinomycetes</taxon>
        <taxon>Mycobacteriales</taxon>
        <taxon>Nocardiaceae</taxon>
        <taxon>Nocardia</taxon>
    </lineage>
</organism>
<dbReference type="Proteomes" id="UP000266677">
    <property type="component" value="Unassembled WGS sequence"/>
</dbReference>
<name>A0A3A4KDF8_9NOCA</name>
<sequence length="133" mass="14388">MEIDDAVEGARLVAADIERSLGFSVEVSTEYTGDWQEFGAVSRRPAPKGWVSIAVSEVGTTAALDPTEPGSDTAAGFAMELVRILQDDIQIHLREPWPEDPAASGRALEPTERGWRSMVDPDYLVPYGELGGI</sequence>
<dbReference type="OrthoDB" id="4547608at2"/>
<dbReference type="AlphaFoldDB" id="A0A3A4KDF8"/>
<gene>
    <name evidence="1" type="ORF">D5S18_20105</name>
</gene>
<dbReference type="EMBL" id="QZFU01000023">
    <property type="protein sequence ID" value="RJO73515.1"/>
    <property type="molecule type" value="Genomic_DNA"/>
</dbReference>
<evidence type="ECO:0000313" key="2">
    <source>
        <dbReference type="Proteomes" id="UP000266677"/>
    </source>
</evidence>
<dbReference type="RefSeq" id="WP_120042592.1">
    <property type="nucleotide sequence ID" value="NZ_QZFU01000023.1"/>
</dbReference>
<evidence type="ECO:0000313" key="1">
    <source>
        <dbReference type="EMBL" id="RJO73515.1"/>
    </source>
</evidence>
<comment type="caution">
    <text evidence="1">The sequence shown here is derived from an EMBL/GenBank/DDBJ whole genome shotgun (WGS) entry which is preliminary data.</text>
</comment>